<evidence type="ECO:0000313" key="1">
    <source>
        <dbReference type="EMBL" id="KKM60466.1"/>
    </source>
</evidence>
<comment type="caution">
    <text evidence="1">The sequence shown here is derived from an EMBL/GenBank/DDBJ whole genome shotgun (WGS) entry which is preliminary data.</text>
</comment>
<organism evidence="1">
    <name type="scientific">marine sediment metagenome</name>
    <dbReference type="NCBI Taxonomy" id="412755"/>
    <lineage>
        <taxon>unclassified sequences</taxon>
        <taxon>metagenomes</taxon>
        <taxon>ecological metagenomes</taxon>
    </lineage>
</organism>
<accession>A0A0F9JDV5</accession>
<dbReference type="EMBL" id="LAZR01011675">
    <property type="protein sequence ID" value="KKM60466.1"/>
    <property type="molecule type" value="Genomic_DNA"/>
</dbReference>
<reference evidence="1" key="1">
    <citation type="journal article" date="2015" name="Nature">
        <title>Complex archaea that bridge the gap between prokaryotes and eukaryotes.</title>
        <authorList>
            <person name="Spang A."/>
            <person name="Saw J.H."/>
            <person name="Jorgensen S.L."/>
            <person name="Zaremba-Niedzwiedzka K."/>
            <person name="Martijn J."/>
            <person name="Lind A.E."/>
            <person name="van Eijk R."/>
            <person name="Schleper C."/>
            <person name="Guy L."/>
            <person name="Ettema T.J."/>
        </authorList>
    </citation>
    <scope>NUCLEOTIDE SEQUENCE</scope>
</reference>
<name>A0A0F9JDV5_9ZZZZ</name>
<dbReference type="AlphaFoldDB" id="A0A0F9JDV5"/>
<protein>
    <submittedName>
        <fullName evidence="1">Uncharacterized protein</fullName>
    </submittedName>
</protein>
<sequence>MTNRMKYLIRIELRDHVDTEFVWSSQLHQQLWGLTLLQLLEHPRRPVWVVRWALADWWTR</sequence>
<proteinExistence type="predicted"/>
<gene>
    <name evidence="1" type="ORF">LCGC14_1541570</name>
</gene>